<keyword evidence="3" id="KW-1185">Reference proteome</keyword>
<proteinExistence type="predicted"/>
<dbReference type="PATRIC" id="fig|119224.3.peg.874"/>
<accession>A0A0N8FXH9</accession>
<evidence type="ECO:0000313" key="3">
    <source>
        <dbReference type="Proteomes" id="UP000049578"/>
    </source>
</evidence>
<reference evidence="2 3" key="1">
    <citation type="submission" date="2015-08" db="EMBL/GenBank/DDBJ databases">
        <title>Genome sequence of Streptococcus phocae subsp. phocae ATCC 51973T isolated from liver specimen obtained from seal.</title>
        <authorList>
            <person name="Avendano-Herrera R."/>
        </authorList>
    </citation>
    <scope>NUCLEOTIDE SEQUENCE [LARGE SCALE GENOMIC DNA]</scope>
    <source>
        <strain evidence="2 3">ATCC 51973</strain>
    </source>
</reference>
<dbReference type="AlphaFoldDB" id="A0A0N8FXH9"/>
<name>A0A0N8FXH9_9STRE</name>
<evidence type="ECO:0000313" key="2">
    <source>
        <dbReference type="EMBL" id="KPJ23179.1"/>
    </source>
</evidence>
<dbReference type="Pfam" id="PF14491">
    <property type="entry name" value="DUF4435"/>
    <property type="match status" value="1"/>
</dbReference>
<evidence type="ECO:0000259" key="1">
    <source>
        <dbReference type="Pfam" id="PF14491"/>
    </source>
</evidence>
<gene>
    <name evidence="2" type="ORF">AKK44_00725</name>
</gene>
<organism evidence="2 3">
    <name type="scientific">Streptococcus phocae</name>
    <dbReference type="NCBI Taxonomy" id="119224"/>
    <lineage>
        <taxon>Bacteria</taxon>
        <taxon>Bacillati</taxon>
        <taxon>Bacillota</taxon>
        <taxon>Bacilli</taxon>
        <taxon>Lactobacillales</taxon>
        <taxon>Streptococcaceae</taxon>
        <taxon>Streptococcus</taxon>
    </lineage>
</organism>
<dbReference type="InterPro" id="IPR029492">
    <property type="entry name" value="DUF4435"/>
</dbReference>
<protein>
    <recommendedName>
        <fullName evidence="1">DUF4435 domain-containing protein</fullName>
    </recommendedName>
</protein>
<feature type="domain" description="DUF4435" evidence="1">
    <location>
        <begin position="31"/>
        <end position="255"/>
    </location>
</feature>
<sequence>MSRRDKMREESDCVEAILLSYINTKSYQSMYLFFEGKDDFKYYCPRVFNIFHMEEYEKYDCNGKENVIKIHDLIKKKTSDDHKIVKMFFVDKDFDDNSLLDDDIYVTPTYSIENLYFTDYAIKNMIKGEMGLSSHSKEDEADFHVAFNYLRKCRYEIINNIIYGNAYYSLQIKKAYILGVDKPNLVPIKKYDAIKNILSVEDVKDKVKNCIEITEDEIKMECSRLKSEPVKLLRGKYLLEKMPKYINKIVEESNKGIKCADHMFSKKRHMCLNTSESTLISDLSNYAETPTCLINYIQERCSVI</sequence>
<dbReference type="EMBL" id="LHQM01000003">
    <property type="protein sequence ID" value="KPJ23179.1"/>
    <property type="molecule type" value="Genomic_DNA"/>
</dbReference>
<dbReference type="Proteomes" id="UP000049578">
    <property type="component" value="Unassembled WGS sequence"/>
</dbReference>
<comment type="caution">
    <text evidence="2">The sequence shown here is derived from an EMBL/GenBank/DDBJ whole genome shotgun (WGS) entry which is preliminary data.</text>
</comment>
<dbReference type="RefSeq" id="WP_054278086.1">
    <property type="nucleotide sequence ID" value="NZ_LHQM01000003.1"/>
</dbReference>